<dbReference type="InterPro" id="IPR019468">
    <property type="entry name" value="AdenyloSucc_lyase_C"/>
</dbReference>
<dbReference type="InterPro" id="IPR024083">
    <property type="entry name" value="Fumarase/histidase_N"/>
</dbReference>
<dbReference type="InterPro" id="IPR000362">
    <property type="entry name" value="Fumarate_lyase_fam"/>
</dbReference>
<protein>
    <recommendedName>
        <fullName evidence="5 11">Adenylosuccinate lyase</fullName>
        <shortName evidence="12">ASL</shortName>
        <ecNumber evidence="4 11">4.3.2.2</ecNumber>
    </recommendedName>
    <alternativeName>
        <fullName evidence="9 12">Adenylosuccinase</fullName>
    </alternativeName>
</protein>
<evidence type="ECO:0000256" key="12">
    <source>
        <dbReference type="RuleBase" id="RU361172"/>
    </source>
</evidence>
<dbReference type="PROSITE" id="PS00163">
    <property type="entry name" value="FUMARATE_LYASES"/>
    <property type="match status" value="1"/>
</dbReference>
<dbReference type="UniPathway" id="UPA00074">
    <property type="reaction ID" value="UER00132"/>
</dbReference>
<dbReference type="GO" id="GO:0070626">
    <property type="term" value="F:(S)-2-(5-amino-1-(5-phospho-D-ribosyl)imidazole-4-carboxamido) succinate lyase (fumarate-forming) activity"/>
    <property type="evidence" value="ECO:0007669"/>
    <property type="project" value="TreeGrafter"/>
</dbReference>
<dbReference type="GO" id="GO:0006189">
    <property type="term" value="P:'de novo' IMP biosynthetic process"/>
    <property type="evidence" value="ECO:0007669"/>
    <property type="project" value="UniProtKB-UniPathway"/>
</dbReference>
<dbReference type="RefSeq" id="WP_258878546.1">
    <property type="nucleotide sequence ID" value="NZ_CP048914.1"/>
</dbReference>
<evidence type="ECO:0000313" key="15">
    <source>
        <dbReference type="Proteomes" id="UP000514720"/>
    </source>
</evidence>
<comment type="pathway">
    <text evidence="2 12">Purine metabolism; AMP biosynthesis via de novo pathway; AMP from IMP: step 2/2.</text>
</comment>
<dbReference type="SMART" id="SM00998">
    <property type="entry name" value="ADSL_C"/>
    <property type="match status" value="1"/>
</dbReference>
<sequence length="431" mass="50187">MISRYRRDEMHRLFTEEAKFQAYLEVEIKTLEAWSELGTIPKEDVHKIRNKATFRVKRIQEIEQETKHDIVAFTRCVSESLGEEKKWVHYGLTSTDVVDTALGYLYKQANDIIEQDLLAFHETLKKQALQYKDIPCIGRTHGIHADITSFGLKWALWYDEFTRHIKRFKEVRQGLEVGKISGAVGNFANTPPFIQDYVCQALGIGSTNISTQTLQRDRHAAYMAELALIGASMEKIALEIRHLQRTEVREVEEFFNKGQKGSSAMPHKRNPISSENITGVARILRGYMVSAYENVPLWHERDISHSSVERVIFPDAMMITDYALHRYRRVLENLTVFPGRMYDNIFITKGVIFSQRILSTLIEKGMSREMAYDTVQPLAMKAWQQQMDFKELLHANEMILSYINNKELDELFTVEYYLRQVDTIFKRVGIR</sequence>
<accession>A0A7L7KSK1</accession>
<evidence type="ECO:0000256" key="4">
    <source>
        <dbReference type="ARBA" id="ARBA00012339"/>
    </source>
</evidence>
<evidence type="ECO:0000256" key="7">
    <source>
        <dbReference type="ARBA" id="ARBA00023239"/>
    </source>
</evidence>
<evidence type="ECO:0000256" key="9">
    <source>
        <dbReference type="ARBA" id="ARBA00030717"/>
    </source>
</evidence>
<organism evidence="14 15">
    <name type="scientific">Candidatus Xianfuyuplasma coldseepsis</name>
    <dbReference type="NCBI Taxonomy" id="2782163"/>
    <lineage>
        <taxon>Bacteria</taxon>
        <taxon>Bacillati</taxon>
        <taxon>Mycoplasmatota</taxon>
        <taxon>Mollicutes</taxon>
        <taxon>Candidatus Izemoplasmatales</taxon>
        <taxon>Candidatus Izemoplasmataceae</taxon>
        <taxon>Candidatus Xianfuyuplasma</taxon>
    </lineage>
</organism>
<dbReference type="Gene3D" id="1.10.40.30">
    <property type="entry name" value="Fumarase/aspartase (C-terminal domain)"/>
    <property type="match status" value="1"/>
</dbReference>
<dbReference type="FunFam" id="1.10.275.10:FF:000006">
    <property type="entry name" value="Adenylosuccinate lyase"/>
    <property type="match status" value="1"/>
</dbReference>
<name>A0A7L7KSK1_9MOLU</name>
<dbReference type="PANTHER" id="PTHR43172:SF1">
    <property type="entry name" value="ADENYLOSUCCINATE LYASE"/>
    <property type="match status" value="1"/>
</dbReference>
<dbReference type="Pfam" id="PF10397">
    <property type="entry name" value="ADSL_C"/>
    <property type="match status" value="1"/>
</dbReference>
<dbReference type="UniPathway" id="UPA00075">
    <property type="reaction ID" value="UER00336"/>
</dbReference>
<dbReference type="GO" id="GO:0044208">
    <property type="term" value="P:'de novo' AMP biosynthetic process"/>
    <property type="evidence" value="ECO:0007669"/>
    <property type="project" value="UniProtKB-UniPathway"/>
</dbReference>
<evidence type="ECO:0000256" key="10">
    <source>
        <dbReference type="ARBA" id="ARBA00049115"/>
    </source>
</evidence>
<dbReference type="GO" id="GO:0004018">
    <property type="term" value="F:N6-(1,2-dicarboxyethyl)AMP AMP-lyase (fumarate-forming) activity"/>
    <property type="evidence" value="ECO:0007669"/>
    <property type="project" value="UniProtKB-UniRule"/>
</dbReference>
<evidence type="ECO:0000256" key="3">
    <source>
        <dbReference type="ARBA" id="ARBA00008273"/>
    </source>
</evidence>
<reference evidence="14 15" key="1">
    <citation type="submission" date="2020-02" db="EMBL/GenBank/DDBJ databases">
        <authorList>
            <person name="Zheng R.K."/>
            <person name="Sun C.M."/>
        </authorList>
    </citation>
    <scope>NUCLEOTIDE SEQUENCE [LARGE SCALE GENOMIC DNA]</scope>
    <source>
        <strain evidence="15">zrk13</strain>
    </source>
</reference>
<dbReference type="Gene3D" id="1.20.200.10">
    <property type="entry name" value="Fumarase/aspartase (Central domain)"/>
    <property type="match status" value="1"/>
</dbReference>
<comment type="catalytic activity">
    <reaction evidence="10">
        <text>N(6)-(1,2-dicarboxyethyl)-AMP = fumarate + AMP</text>
        <dbReference type="Rhea" id="RHEA:16853"/>
        <dbReference type="ChEBI" id="CHEBI:29806"/>
        <dbReference type="ChEBI" id="CHEBI:57567"/>
        <dbReference type="ChEBI" id="CHEBI:456215"/>
        <dbReference type="EC" id="4.3.2.2"/>
    </reaction>
    <physiologicalReaction direction="left-to-right" evidence="10">
        <dbReference type="Rhea" id="RHEA:16854"/>
    </physiologicalReaction>
</comment>
<evidence type="ECO:0000256" key="6">
    <source>
        <dbReference type="ARBA" id="ARBA00022755"/>
    </source>
</evidence>
<evidence type="ECO:0000256" key="8">
    <source>
        <dbReference type="ARBA" id="ARBA00024477"/>
    </source>
</evidence>
<gene>
    <name evidence="14" type="primary">purB</name>
    <name evidence="14" type="ORF">G4Z02_03860</name>
</gene>
<comment type="similarity">
    <text evidence="3 12">Belongs to the lyase 1 family. Adenylosuccinate lyase subfamily.</text>
</comment>
<dbReference type="CDD" id="cd01360">
    <property type="entry name" value="Adenylsuccinate_lyase_1"/>
    <property type="match status" value="1"/>
</dbReference>
<evidence type="ECO:0000256" key="2">
    <source>
        <dbReference type="ARBA" id="ARBA00004734"/>
    </source>
</evidence>
<dbReference type="Pfam" id="PF00206">
    <property type="entry name" value="Lyase_1"/>
    <property type="match status" value="1"/>
</dbReference>
<dbReference type="Gene3D" id="1.10.275.10">
    <property type="entry name" value="Fumarase/aspartase (N-terminal domain)"/>
    <property type="match status" value="1"/>
</dbReference>
<comment type="catalytic activity">
    <reaction evidence="8">
        <text>(2S)-2-[5-amino-1-(5-phospho-beta-D-ribosyl)imidazole-4-carboxamido]succinate = 5-amino-1-(5-phospho-beta-D-ribosyl)imidazole-4-carboxamide + fumarate</text>
        <dbReference type="Rhea" id="RHEA:23920"/>
        <dbReference type="ChEBI" id="CHEBI:29806"/>
        <dbReference type="ChEBI" id="CHEBI:58443"/>
        <dbReference type="ChEBI" id="CHEBI:58475"/>
        <dbReference type="EC" id="4.3.2.2"/>
    </reaction>
    <physiologicalReaction direction="left-to-right" evidence="8">
        <dbReference type="Rhea" id="RHEA:23921"/>
    </physiologicalReaction>
</comment>
<comment type="pathway">
    <text evidence="1 12">Purine metabolism; IMP biosynthesis via de novo pathway; 5-amino-1-(5-phospho-D-ribosyl)imidazole-4-carboxamide from 5-amino-1-(5-phospho-D-ribosyl)imidazole-4-carboxylate: step 2/2.</text>
</comment>
<dbReference type="AlphaFoldDB" id="A0A7L7KSK1"/>
<dbReference type="InterPro" id="IPR004769">
    <property type="entry name" value="Pur_lyase"/>
</dbReference>
<dbReference type="SUPFAM" id="SSF48557">
    <property type="entry name" value="L-aspartase-like"/>
    <property type="match status" value="1"/>
</dbReference>
<dbReference type="EC" id="4.3.2.2" evidence="4 11"/>
<evidence type="ECO:0000256" key="1">
    <source>
        <dbReference type="ARBA" id="ARBA00004706"/>
    </source>
</evidence>
<keyword evidence="15" id="KW-1185">Reference proteome</keyword>
<evidence type="ECO:0000313" key="14">
    <source>
        <dbReference type="EMBL" id="QMS84924.1"/>
    </source>
</evidence>
<dbReference type="EMBL" id="CP048914">
    <property type="protein sequence ID" value="QMS84924.1"/>
    <property type="molecule type" value="Genomic_DNA"/>
</dbReference>
<keyword evidence="6 12" id="KW-0658">Purine biosynthesis</keyword>
<feature type="domain" description="Adenylosuccinate lyase C-terminal" evidence="13">
    <location>
        <begin position="349"/>
        <end position="429"/>
    </location>
</feature>
<evidence type="ECO:0000256" key="5">
    <source>
        <dbReference type="ARBA" id="ARBA00017058"/>
    </source>
</evidence>
<dbReference type="FunFam" id="1.20.200.10:FF:000008">
    <property type="entry name" value="Adenylosuccinate lyase"/>
    <property type="match status" value="1"/>
</dbReference>
<proteinExistence type="inferred from homology"/>
<dbReference type="NCBIfam" id="TIGR00928">
    <property type="entry name" value="purB"/>
    <property type="match status" value="1"/>
</dbReference>
<dbReference type="PANTHER" id="PTHR43172">
    <property type="entry name" value="ADENYLOSUCCINATE LYASE"/>
    <property type="match status" value="1"/>
</dbReference>
<keyword evidence="7 12" id="KW-0456">Lyase</keyword>
<dbReference type="KEGG" id="xcl:G4Z02_03860"/>
<dbReference type="GO" id="GO:0005829">
    <property type="term" value="C:cytosol"/>
    <property type="evidence" value="ECO:0007669"/>
    <property type="project" value="TreeGrafter"/>
</dbReference>
<dbReference type="InterPro" id="IPR020557">
    <property type="entry name" value="Fumarate_lyase_CS"/>
</dbReference>
<dbReference type="InterPro" id="IPR008948">
    <property type="entry name" value="L-Aspartase-like"/>
</dbReference>
<evidence type="ECO:0000259" key="13">
    <source>
        <dbReference type="SMART" id="SM00998"/>
    </source>
</evidence>
<dbReference type="Proteomes" id="UP000514720">
    <property type="component" value="Chromosome"/>
</dbReference>
<dbReference type="PRINTS" id="PR00149">
    <property type="entry name" value="FUMRATELYASE"/>
</dbReference>
<dbReference type="FunFam" id="1.10.40.30:FF:000007">
    <property type="entry name" value="Adenylosuccinate lyase"/>
    <property type="match status" value="1"/>
</dbReference>
<dbReference type="InterPro" id="IPR022761">
    <property type="entry name" value="Fumarate_lyase_N"/>
</dbReference>
<evidence type="ECO:0000256" key="11">
    <source>
        <dbReference type="NCBIfam" id="TIGR00928"/>
    </source>
</evidence>